<keyword evidence="5" id="KW-0645">Protease</keyword>
<feature type="domain" description="M23ase beta-sheet core" evidence="8">
    <location>
        <begin position="233"/>
        <end position="327"/>
    </location>
</feature>
<name>A0A3A0W036_STAGA</name>
<dbReference type="PANTHER" id="PTHR21666">
    <property type="entry name" value="PEPTIDASE-RELATED"/>
    <property type="match status" value="1"/>
</dbReference>
<comment type="catalytic activity">
    <reaction evidence="1">
        <text>Hydrolysis of the -Gly-|-Gly- bond in the pentaglycine inter-peptide link joining staphylococcal cell wall peptidoglycans.</text>
        <dbReference type="EC" id="3.4.24.75"/>
    </reaction>
</comment>
<keyword evidence="5" id="KW-0378">Hydrolase</keyword>
<comment type="cofactor">
    <cofactor evidence="2">
        <name>Zn(2+)</name>
        <dbReference type="ChEBI" id="CHEBI:29105"/>
    </cofactor>
</comment>
<dbReference type="CDD" id="cd12797">
    <property type="entry name" value="M23_peptidase"/>
    <property type="match status" value="1"/>
</dbReference>
<dbReference type="PANTHER" id="PTHR21666:SF270">
    <property type="entry name" value="MUREIN HYDROLASE ACTIVATOR ENVC"/>
    <property type="match status" value="1"/>
</dbReference>
<dbReference type="InterPro" id="IPR050570">
    <property type="entry name" value="Cell_wall_metabolism_enzyme"/>
</dbReference>
<keyword evidence="7" id="KW-0732">Signal</keyword>
<dbReference type="Gene3D" id="2.40.50.290">
    <property type="match status" value="1"/>
</dbReference>
<feature type="signal peptide" evidence="7">
    <location>
        <begin position="1"/>
        <end position="22"/>
    </location>
</feature>
<keyword evidence="5" id="KW-0482">Metalloprotease</keyword>
<feature type="compositionally biased region" description="Polar residues" evidence="6">
    <location>
        <begin position="147"/>
        <end position="167"/>
    </location>
</feature>
<comment type="caution">
    <text evidence="9">The sequence shown here is derived from an EMBL/GenBank/DDBJ whole genome shotgun (WGS) entry which is preliminary data.</text>
</comment>
<evidence type="ECO:0000256" key="3">
    <source>
        <dbReference type="ARBA" id="ARBA00006646"/>
    </source>
</evidence>
<sequence length="341" mass="37955">MKKLLTTSIVAIGILTTGVAQQDAHAESQNNTSTQDNHKSTGVKNGIYYTIDKQGNYHHTLDGNWNQSMFDNKEYKSFETDKNGITHYYYFDINDNDYTTAQSHKSIDKHGYSTNIDKNGSATKADKTDNQSLRTHNDDTTPKADNVTEQDNATTDESNNTDNQSPRTHSDDTTSKTDNVTEQDNATTNESNTNDNTSSDNNNTSENTTTASSNWLTKNKKLQEYGQYHSGGAHYGVDYAMEENTPVYSLADGTVVQSSWSNYGGGNQITIKEKNSDYYQWYMHMNKLNVQKGDEVKAGQQIGESGNTGNSTAPHLHFQRMKGGIGNEYSVNPDSYISNNQ</sequence>
<dbReference type="Gene3D" id="2.70.70.10">
    <property type="entry name" value="Glucose Permease (Domain IIA)"/>
    <property type="match status" value="1"/>
</dbReference>
<evidence type="ECO:0000256" key="2">
    <source>
        <dbReference type="ARBA" id="ARBA00001947"/>
    </source>
</evidence>
<gene>
    <name evidence="9" type="ORF">BUZ14_07330</name>
</gene>
<dbReference type="EMBL" id="QYJN01000003">
    <property type="protein sequence ID" value="RIP34976.1"/>
    <property type="molecule type" value="Genomic_DNA"/>
</dbReference>
<protein>
    <recommendedName>
        <fullName evidence="4">lysostaphin</fullName>
        <ecNumber evidence="4">3.4.24.75</ecNumber>
    </recommendedName>
</protein>
<dbReference type="Pfam" id="PF01551">
    <property type="entry name" value="Peptidase_M23"/>
    <property type="match status" value="1"/>
</dbReference>
<proteinExistence type="inferred from homology"/>
<dbReference type="EC" id="3.4.24.75" evidence="4"/>
<evidence type="ECO:0000256" key="4">
    <source>
        <dbReference type="ARBA" id="ARBA00012322"/>
    </source>
</evidence>
<evidence type="ECO:0000256" key="5">
    <source>
        <dbReference type="ARBA" id="ARBA00023049"/>
    </source>
</evidence>
<dbReference type="InterPro" id="IPR016047">
    <property type="entry name" value="M23ase_b-sheet_dom"/>
</dbReference>
<evidence type="ECO:0000256" key="6">
    <source>
        <dbReference type="SAM" id="MobiDB-lite"/>
    </source>
</evidence>
<dbReference type="RefSeq" id="WP_119485201.1">
    <property type="nucleotide sequence ID" value="NZ_QYJN01000003.1"/>
</dbReference>
<feature type="chain" id="PRO_5038336048" description="lysostaphin" evidence="7">
    <location>
        <begin position="23"/>
        <end position="341"/>
    </location>
</feature>
<evidence type="ECO:0000313" key="9">
    <source>
        <dbReference type="EMBL" id="RIP34976.1"/>
    </source>
</evidence>
<dbReference type="Proteomes" id="UP000265541">
    <property type="component" value="Unassembled WGS sequence"/>
</dbReference>
<feature type="region of interest" description="Disordered" evidence="6">
    <location>
        <begin position="111"/>
        <end position="215"/>
    </location>
</feature>
<evidence type="ECO:0000256" key="7">
    <source>
        <dbReference type="SAM" id="SignalP"/>
    </source>
</evidence>
<evidence type="ECO:0000259" key="8">
    <source>
        <dbReference type="Pfam" id="PF01551"/>
    </source>
</evidence>
<reference evidence="9 10" key="1">
    <citation type="journal article" date="2016" name="Front. Microbiol.">
        <title>Comprehensive Phylogenetic Analysis of Bovine Non-aureus Staphylococci Species Based on Whole-Genome Sequencing.</title>
        <authorList>
            <person name="Naushad S."/>
            <person name="Barkema H.W."/>
            <person name="Luby C."/>
            <person name="Condas L.A."/>
            <person name="Nobrega D.B."/>
            <person name="Carson D.A."/>
            <person name="De Buck J."/>
        </authorList>
    </citation>
    <scope>NUCLEOTIDE SEQUENCE [LARGE SCALE GENOMIC DNA]</scope>
    <source>
        <strain evidence="9 10">SNUC 4781</strain>
    </source>
</reference>
<dbReference type="SUPFAM" id="SSF51261">
    <property type="entry name" value="Duplicated hybrid motif"/>
    <property type="match status" value="1"/>
</dbReference>
<evidence type="ECO:0000313" key="10">
    <source>
        <dbReference type="Proteomes" id="UP000265541"/>
    </source>
</evidence>
<comment type="similarity">
    <text evidence="3">Belongs to the peptidase M23B family.</text>
</comment>
<feature type="compositionally biased region" description="Polar residues" evidence="6">
    <location>
        <begin position="112"/>
        <end position="122"/>
    </location>
</feature>
<accession>A0A3A0W036</accession>
<feature type="compositionally biased region" description="Low complexity" evidence="6">
    <location>
        <begin position="185"/>
        <end position="214"/>
    </location>
</feature>
<dbReference type="InterPro" id="IPR011055">
    <property type="entry name" value="Dup_hybrid_motif"/>
</dbReference>
<dbReference type="OrthoDB" id="9805799at2"/>
<feature type="compositionally biased region" description="Basic and acidic residues" evidence="6">
    <location>
        <begin position="124"/>
        <end position="142"/>
    </location>
</feature>
<organism evidence="9 10">
    <name type="scientific">Staphylococcus gallinarum</name>
    <dbReference type="NCBI Taxonomy" id="1293"/>
    <lineage>
        <taxon>Bacteria</taxon>
        <taxon>Bacillati</taxon>
        <taxon>Bacillota</taxon>
        <taxon>Bacilli</taxon>
        <taxon>Bacillales</taxon>
        <taxon>Staphylococcaceae</taxon>
        <taxon>Staphylococcus</taxon>
    </lineage>
</organism>
<evidence type="ECO:0000256" key="1">
    <source>
        <dbReference type="ARBA" id="ARBA00001667"/>
    </source>
</evidence>
<dbReference type="GO" id="GO:0004222">
    <property type="term" value="F:metalloendopeptidase activity"/>
    <property type="evidence" value="ECO:0007669"/>
    <property type="project" value="TreeGrafter"/>
</dbReference>
<dbReference type="GO" id="GO:0006508">
    <property type="term" value="P:proteolysis"/>
    <property type="evidence" value="ECO:0007669"/>
    <property type="project" value="UniProtKB-KW"/>
</dbReference>
<dbReference type="AlphaFoldDB" id="A0A3A0W036"/>